<evidence type="ECO:0000313" key="5">
    <source>
        <dbReference type="EMBL" id="RNC98885.1"/>
    </source>
</evidence>
<feature type="domain" description="G5" evidence="3">
    <location>
        <begin position="281"/>
        <end position="361"/>
    </location>
</feature>
<dbReference type="CDD" id="cd00118">
    <property type="entry name" value="LysM"/>
    <property type="match status" value="1"/>
</dbReference>
<feature type="chain" id="PRO_5018130820" evidence="2">
    <location>
        <begin position="48"/>
        <end position="489"/>
    </location>
</feature>
<feature type="domain" description="LysM" evidence="4">
    <location>
        <begin position="229"/>
        <end position="274"/>
    </location>
</feature>
<dbReference type="InterPro" id="IPR016047">
    <property type="entry name" value="M23ase_b-sheet_dom"/>
</dbReference>
<dbReference type="PROSITE" id="PS51109">
    <property type="entry name" value="G5"/>
    <property type="match status" value="1"/>
</dbReference>
<dbReference type="Pfam" id="PF01476">
    <property type="entry name" value="LysM"/>
    <property type="match status" value="1"/>
</dbReference>
<organism evidence="5 6">
    <name type="scientific">Lysinibacillus halotolerans</name>
    <dbReference type="NCBI Taxonomy" id="1368476"/>
    <lineage>
        <taxon>Bacteria</taxon>
        <taxon>Bacillati</taxon>
        <taxon>Bacillota</taxon>
        <taxon>Bacilli</taxon>
        <taxon>Bacillales</taxon>
        <taxon>Bacillaceae</taxon>
        <taxon>Lysinibacillus</taxon>
    </lineage>
</organism>
<dbReference type="CDD" id="cd12797">
    <property type="entry name" value="M23_peptidase"/>
    <property type="match status" value="1"/>
</dbReference>
<comment type="caution">
    <text evidence="5">The sequence shown here is derived from an EMBL/GenBank/DDBJ whole genome shotgun (WGS) entry which is preliminary data.</text>
</comment>
<dbReference type="Pfam" id="PF07501">
    <property type="entry name" value="G5"/>
    <property type="match status" value="1"/>
</dbReference>
<dbReference type="Gene3D" id="2.20.230.10">
    <property type="entry name" value="Resuscitation-promoting factor rpfb"/>
    <property type="match status" value="1"/>
</dbReference>
<feature type="signal peptide" evidence="2">
    <location>
        <begin position="1"/>
        <end position="47"/>
    </location>
</feature>
<evidence type="ECO:0000256" key="1">
    <source>
        <dbReference type="ARBA" id="ARBA00022729"/>
    </source>
</evidence>
<evidence type="ECO:0000313" key="6">
    <source>
        <dbReference type="Proteomes" id="UP000279909"/>
    </source>
</evidence>
<dbReference type="InterPro" id="IPR036779">
    <property type="entry name" value="LysM_dom_sf"/>
</dbReference>
<name>A0A3M8H8W3_9BACI</name>
<dbReference type="GO" id="GO:0004222">
    <property type="term" value="F:metalloendopeptidase activity"/>
    <property type="evidence" value="ECO:0007669"/>
    <property type="project" value="TreeGrafter"/>
</dbReference>
<keyword evidence="1 2" id="KW-0732">Signal</keyword>
<gene>
    <name evidence="5" type="ORF">EC501_09590</name>
</gene>
<evidence type="ECO:0000256" key="2">
    <source>
        <dbReference type="SAM" id="SignalP"/>
    </source>
</evidence>
<dbReference type="SUPFAM" id="SSF54106">
    <property type="entry name" value="LysM domain"/>
    <property type="match status" value="1"/>
</dbReference>
<keyword evidence="6" id="KW-1185">Reference proteome</keyword>
<dbReference type="Gene3D" id="2.70.70.10">
    <property type="entry name" value="Glucose Permease (Domain IIA)"/>
    <property type="match status" value="1"/>
</dbReference>
<dbReference type="AlphaFoldDB" id="A0A3M8H8W3"/>
<dbReference type="InterPro" id="IPR011098">
    <property type="entry name" value="G5_dom"/>
</dbReference>
<dbReference type="OrthoDB" id="9805070at2"/>
<dbReference type="PROSITE" id="PS51782">
    <property type="entry name" value="LYSM"/>
    <property type="match status" value="1"/>
</dbReference>
<dbReference type="RefSeq" id="WP_122972068.1">
    <property type="nucleotide sequence ID" value="NZ_RHLQ01000020.1"/>
</dbReference>
<evidence type="ECO:0000259" key="3">
    <source>
        <dbReference type="PROSITE" id="PS51109"/>
    </source>
</evidence>
<dbReference type="PANTHER" id="PTHR21666">
    <property type="entry name" value="PEPTIDASE-RELATED"/>
    <property type="match status" value="1"/>
</dbReference>
<dbReference type="PANTHER" id="PTHR21666:SF270">
    <property type="entry name" value="MUREIN HYDROLASE ACTIVATOR ENVC"/>
    <property type="match status" value="1"/>
</dbReference>
<dbReference type="Proteomes" id="UP000279909">
    <property type="component" value="Unassembled WGS sequence"/>
</dbReference>
<dbReference type="InterPro" id="IPR018392">
    <property type="entry name" value="LysM"/>
</dbReference>
<reference evidence="5 6" key="1">
    <citation type="journal article" date="2014" name="Int. J. Syst. Evol. Microbiol.">
        <title>Lysinibacillus halotolerans sp. nov., isolated from saline-alkaline soil.</title>
        <authorList>
            <person name="Kong D."/>
            <person name="Wang Y."/>
            <person name="Zhao B."/>
            <person name="Li Y."/>
            <person name="Song J."/>
            <person name="Zhai Y."/>
            <person name="Zhang C."/>
            <person name="Wang H."/>
            <person name="Chen X."/>
            <person name="Zhao B."/>
            <person name="Ruan Z."/>
        </authorList>
    </citation>
    <scope>NUCLEOTIDE SEQUENCE [LARGE SCALE GENOMIC DNA]</scope>
    <source>
        <strain evidence="5 6">MCCC 1A12703</strain>
    </source>
</reference>
<dbReference type="Pfam" id="PF01551">
    <property type="entry name" value="Peptidase_M23"/>
    <property type="match status" value="1"/>
</dbReference>
<dbReference type="EMBL" id="RHLQ01000020">
    <property type="protein sequence ID" value="RNC98885.1"/>
    <property type="molecule type" value="Genomic_DNA"/>
</dbReference>
<evidence type="ECO:0000259" key="4">
    <source>
        <dbReference type="PROSITE" id="PS51782"/>
    </source>
</evidence>
<accession>A0A3M8H8W3</accession>
<dbReference type="InterPro" id="IPR050570">
    <property type="entry name" value="Cell_wall_metabolism_enzyme"/>
</dbReference>
<dbReference type="InterPro" id="IPR011055">
    <property type="entry name" value="Dup_hybrid_motif"/>
</dbReference>
<dbReference type="SMART" id="SM00257">
    <property type="entry name" value="LysM"/>
    <property type="match status" value="1"/>
</dbReference>
<dbReference type="Gene3D" id="3.10.350.10">
    <property type="entry name" value="LysM domain"/>
    <property type="match status" value="1"/>
</dbReference>
<dbReference type="SUPFAM" id="SSF51261">
    <property type="entry name" value="Duplicated hybrid motif"/>
    <property type="match status" value="1"/>
</dbReference>
<sequence length="489" mass="54302">MSSNKNIKRDFTKQHRLSLKSSKNKLFKKVVVATALFSAVSFNIAFANDNDSLKKIYHVYVGDTYIGAVSNEESVQKVIETKKQEAKELYKDPVLEISSNVTLVPEQVFSYDTEDSTTLSKLNEEQIVEAESYALKVNGQPVVYLKDQADYEETLRLLKLEYITEEQLKQYEANAALDTLPALKQNETRVKEITIAEDLSGEATEVNPAEILTPEKAVEYLKTGSKEKEVYKVQEGDVLGTIANKHNLTTAQLLELNPGLTEDVLLQIGQGINVTVEKPLVNVQITIEKLNVEKIPFKEVVEEDKSMFKGETEVKQEGKNGEKEVSYQIKHLNGKVTEETVTKETVLSEPVDSITIKGTKVVSSRGTGEFKWPAVGGYISSKMGSRWGSYHRGIDIARPSNYNILASDNGVVTFTGWDGTYGQKVVIDHNNGYETIYAHLSEIKVSEGQVVPQGSVIGIMGSTGRSTGTHLHFEVHKNGSLVNPLDYLN</sequence>
<dbReference type="SMART" id="SM01208">
    <property type="entry name" value="G5"/>
    <property type="match status" value="1"/>
</dbReference>
<proteinExistence type="predicted"/>
<protein>
    <submittedName>
        <fullName evidence="5">M23 family metallopeptidase</fullName>
    </submittedName>
</protein>